<dbReference type="InterPro" id="IPR012341">
    <property type="entry name" value="6hp_glycosidase-like_sf"/>
</dbReference>
<dbReference type="InterPro" id="IPR054491">
    <property type="entry name" value="MGH1-like_GH"/>
</dbReference>
<feature type="domain" description="Mannosylglycerate hydrolase MGH1-like glycoside hydrolase" evidence="4">
    <location>
        <begin position="156"/>
        <end position="389"/>
    </location>
</feature>
<dbReference type="EMBL" id="CP063169">
    <property type="protein sequence ID" value="QOR70665.1"/>
    <property type="molecule type" value="Genomic_DNA"/>
</dbReference>
<gene>
    <name evidence="5" type="ORF">IM660_19160</name>
</gene>
<keyword evidence="6" id="KW-1185">Reference proteome</keyword>
<keyword evidence="3" id="KW-0326">Glycosidase</keyword>
<dbReference type="GO" id="GO:0004573">
    <property type="term" value="F:Glc3Man9GlcNAc2 oligosaccharide glucosidase activity"/>
    <property type="evidence" value="ECO:0007669"/>
    <property type="project" value="InterPro"/>
</dbReference>
<keyword evidence="2" id="KW-0378">Hydrolase</keyword>
<dbReference type="GO" id="GO:0009311">
    <property type="term" value="P:oligosaccharide metabolic process"/>
    <property type="evidence" value="ECO:0007669"/>
    <property type="project" value="InterPro"/>
</dbReference>
<evidence type="ECO:0000256" key="3">
    <source>
        <dbReference type="ARBA" id="ARBA00023295"/>
    </source>
</evidence>
<protein>
    <recommendedName>
        <fullName evidence="4">Mannosylglycerate hydrolase MGH1-like glycoside hydrolase domain-containing protein</fullName>
    </recommendedName>
</protein>
<organism evidence="5 6">
    <name type="scientific">Ruania alkalisoli</name>
    <dbReference type="NCBI Taxonomy" id="2779775"/>
    <lineage>
        <taxon>Bacteria</taxon>
        <taxon>Bacillati</taxon>
        <taxon>Actinomycetota</taxon>
        <taxon>Actinomycetes</taxon>
        <taxon>Micrococcales</taxon>
        <taxon>Ruaniaceae</taxon>
        <taxon>Ruania</taxon>
    </lineage>
</organism>
<dbReference type="PANTHER" id="PTHR10412">
    <property type="entry name" value="MANNOSYL-OLIGOSACCHARIDE GLUCOSIDASE"/>
    <property type="match status" value="1"/>
</dbReference>
<dbReference type="PANTHER" id="PTHR10412:SF11">
    <property type="entry name" value="MANNOSYL-OLIGOSACCHARIDE GLUCOSIDASE"/>
    <property type="match status" value="1"/>
</dbReference>
<dbReference type="InterPro" id="IPR008928">
    <property type="entry name" value="6-hairpin_glycosidase_sf"/>
</dbReference>
<evidence type="ECO:0000256" key="1">
    <source>
        <dbReference type="ARBA" id="ARBA00010833"/>
    </source>
</evidence>
<dbReference type="KEGG" id="halt:IM660_19160"/>
<dbReference type="SUPFAM" id="SSF48208">
    <property type="entry name" value="Six-hairpin glycosidases"/>
    <property type="match status" value="1"/>
</dbReference>
<reference evidence="5 6" key="1">
    <citation type="submission" date="2020-10" db="EMBL/GenBank/DDBJ databases">
        <title>Haloactinobacterium sp. RN3S43, a bacterium isolated from saline soil.</title>
        <authorList>
            <person name="Sun J.-Q."/>
        </authorList>
    </citation>
    <scope>NUCLEOTIDE SEQUENCE [LARGE SCALE GENOMIC DNA]</scope>
    <source>
        <strain evidence="5 6">RN3S43</strain>
    </source>
</reference>
<evidence type="ECO:0000256" key="2">
    <source>
        <dbReference type="ARBA" id="ARBA00022801"/>
    </source>
</evidence>
<dbReference type="RefSeq" id="WP_193497340.1">
    <property type="nucleotide sequence ID" value="NZ_CP063169.1"/>
</dbReference>
<dbReference type="Proteomes" id="UP000593758">
    <property type="component" value="Chromosome"/>
</dbReference>
<evidence type="ECO:0000259" key="4">
    <source>
        <dbReference type="Pfam" id="PF22422"/>
    </source>
</evidence>
<evidence type="ECO:0000313" key="5">
    <source>
        <dbReference type="EMBL" id="QOR70665.1"/>
    </source>
</evidence>
<dbReference type="Gene3D" id="1.50.10.10">
    <property type="match status" value="1"/>
</dbReference>
<dbReference type="GO" id="GO:0006487">
    <property type="term" value="P:protein N-linked glycosylation"/>
    <property type="evidence" value="ECO:0007669"/>
    <property type="project" value="TreeGrafter"/>
</dbReference>
<evidence type="ECO:0000313" key="6">
    <source>
        <dbReference type="Proteomes" id="UP000593758"/>
    </source>
</evidence>
<name>A0A7M1ST39_9MICO</name>
<proteinExistence type="inferred from homology"/>
<sequence length="426" mass="47869">MPTPDERTKLARDADLIGAHRMQVKPDLLRPADGLLTRPYLSAGAGTTYPDLTDWDAVWAGAAYLIDGDPEPLRDSLLNLIEHISPDGKGQRRIGRDRYSAPPYQVRPFLATGAFVLSRETNSIDWLGSDGLERIESYLDYRHIHQLGRDGLLTWTHVDEGFADNATANWAWEPNAVQAVDLNAQMVLEHTAFAWLAERAGDHGRVRRHRALAQRLTASIGRVLWDGEDDYYYSLYIPPLRRDESHPIRSVHASNLWPLWLGLVPEDRAQRVIERYVLAPEHLWSDYGIRSLSRSDVHYSNAVNGLAMPMGHGPWQGPAGETATCSNWQGPIWALHSYFAAHYLSRYGYRDHAWTVAERILAVHANALDEHGALFENFSAESGEGLAARGIGSWGLMLPQLVTDLEHGADWWLRDLDLPTPSGDLR</sequence>
<accession>A0A7M1ST39</accession>
<dbReference type="InterPro" id="IPR004888">
    <property type="entry name" value="Glycoside_hydrolase_63"/>
</dbReference>
<dbReference type="Pfam" id="PF22422">
    <property type="entry name" value="MGH1-like_GH"/>
    <property type="match status" value="1"/>
</dbReference>
<dbReference type="AlphaFoldDB" id="A0A7M1ST39"/>
<comment type="similarity">
    <text evidence="1">Belongs to the glycosyl hydrolase 63 family.</text>
</comment>